<accession>A0A8H3FUW2</accession>
<comment type="caution">
    <text evidence="4">The sequence shown here is derived from an EMBL/GenBank/DDBJ whole genome shotgun (WGS) entry which is preliminary data.</text>
</comment>
<keyword evidence="2" id="KW-0521">NADP</keyword>
<proteinExistence type="inferred from homology"/>
<dbReference type="InterPro" id="IPR036291">
    <property type="entry name" value="NAD(P)-bd_dom_sf"/>
</dbReference>
<organism evidence="4 5">
    <name type="scientific">Gomphillus americanus</name>
    <dbReference type="NCBI Taxonomy" id="1940652"/>
    <lineage>
        <taxon>Eukaryota</taxon>
        <taxon>Fungi</taxon>
        <taxon>Dikarya</taxon>
        <taxon>Ascomycota</taxon>
        <taxon>Pezizomycotina</taxon>
        <taxon>Lecanoromycetes</taxon>
        <taxon>OSLEUM clade</taxon>
        <taxon>Ostropomycetidae</taxon>
        <taxon>Ostropales</taxon>
        <taxon>Graphidaceae</taxon>
        <taxon>Gomphilloideae</taxon>
        <taxon>Gomphillus</taxon>
    </lineage>
</organism>
<sequence length="268" mass="29504">MTKPQIYLVTGANRGIGNGIAKLLLRRPDTKVIVSCRKKDADFSWKAVGIEGQLDDMEMDMGNDSCEPIVELHQRNPDLKLDCVIAAAGMVTSMKPVAQTNRQSILDHVNVNVNGVLRLWQGFTVLQMLTPNAKFVALSSSCGSIADMEPVPGLAYGISKAGLNFLMKKIHQEHEDICSVAVHPGWVDTNMGRFAAEAWGAKKPSMEVGESAEKVLELVSLSFLSPCQAMVQMVAIVEVDGSFHIMFSTQIIHTDRYLVDRFDDPREE</sequence>
<dbReference type="GO" id="GO:0016491">
    <property type="term" value="F:oxidoreductase activity"/>
    <property type="evidence" value="ECO:0007669"/>
    <property type="project" value="UniProtKB-KW"/>
</dbReference>
<dbReference type="GO" id="GO:0005737">
    <property type="term" value="C:cytoplasm"/>
    <property type="evidence" value="ECO:0007669"/>
    <property type="project" value="TreeGrafter"/>
</dbReference>
<comment type="similarity">
    <text evidence="1">Belongs to the short-chain dehydrogenases/reductases (SDR) family.</text>
</comment>
<evidence type="ECO:0000313" key="4">
    <source>
        <dbReference type="EMBL" id="CAF9931338.1"/>
    </source>
</evidence>
<evidence type="ECO:0000256" key="1">
    <source>
        <dbReference type="ARBA" id="ARBA00006484"/>
    </source>
</evidence>
<dbReference type="EMBL" id="CAJPDQ010000038">
    <property type="protein sequence ID" value="CAF9931338.1"/>
    <property type="molecule type" value="Genomic_DNA"/>
</dbReference>
<evidence type="ECO:0000313" key="5">
    <source>
        <dbReference type="Proteomes" id="UP000664169"/>
    </source>
</evidence>
<protein>
    <submittedName>
        <fullName evidence="4">Uncharacterized protein</fullName>
    </submittedName>
</protein>
<dbReference type="PANTHER" id="PTHR43544:SF7">
    <property type="entry name" value="NADB-LER2"/>
    <property type="match status" value="1"/>
</dbReference>
<evidence type="ECO:0000256" key="3">
    <source>
        <dbReference type="ARBA" id="ARBA00023002"/>
    </source>
</evidence>
<keyword evidence="3" id="KW-0560">Oxidoreductase</keyword>
<dbReference type="AlphaFoldDB" id="A0A8H3FUW2"/>
<dbReference type="PANTHER" id="PTHR43544">
    <property type="entry name" value="SHORT-CHAIN DEHYDROGENASE/REDUCTASE"/>
    <property type="match status" value="1"/>
</dbReference>
<reference evidence="4" key="1">
    <citation type="submission" date="2021-03" db="EMBL/GenBank/DDBJ databases">
        <authorList>
            <person name="Tagirdzhanova G."/>
        </authorList>
    </citation>
    <scope>NUCLEOTIDE SEQUENCE</scope>
</reference>
<name>A0A8H3FUW2_9LECA</name>
<dbReference type="Proteomes" id="UP000664169">
    <property type="component" value="Unassembled WGS sequence"/>
</dbReference>
<dbReference type="InterPro" id="IPR002347">
    <property type="entry name" value="SDR_fam"/>
</dbReference>
<gene>
    <name evidence="4" type="ORF">GOMPHAMPRED_005889</name>
</gene>
<keyword evidence="5" id="KW-1185">Reference proteome</keyword>
<dbReference type="OrthoDB" id="9876299at2759"/>
<dbReference type="Gene3D" id="3.40.50.720">
    <property type="entry name" value="NAD(P)-binding Rossmann-like Domain"/>
    <property type="match status" value="1"/>
</dbReference>
<dbReference type="Pfam" id="PF00106">
    <property type="entry name" value="adh_short"/>
    <property type="match status" value="1"/>
</dbReference>
<dbReference type="SUPFAM" id="SSF51735">
    <property type="entry name" value="NAD(P)-binding Rossmann-fold domains"/>
    <property type="match status" value="1"/>
</dbReference>
<evidence type="ECO:0000256" key="2">
    <source>
        <dbReference type="ARBA" id="ARBA00022857"/>
    </source>
</evidence>
<dbReference type="PRINTS" id="PR00081">
    <property type="entry name" value="GDHRDH"/>
</dbReference>
<dbReference type="InterPro" id="IPR051468">
    <property type="entry name" value="Fungal_SecMetab_SDRs"/>
</dbReference>